<feature type="region of interest" description="Disordered" evidence="1">
    <location>
        <begin position="182"/>
        <end position="204"/>
    </location>
</feature>
<accession>A0A178CDX4</accession>
<protein>
    <recommendedName>
        <fullName evidence="4">Fungal N-terminal domain-containing protein</fullName>
    </recommendedName>
</protein>
<feature type="compositionally biased region" description="Basic and acidic residues" evidence="1">
    <location>
        <begin position="185"/>
        <end position="196"/>
    </location>
</feature>
<comment type="caution">
    <text evidence="2">The sequence shown here is derived from an EMBL/GenBank/DDBJ whole genome shotgun (WGS) entry which is preliminary data.</text>
</comment>
<organism evidence="2 3">
    <name type="scientific">Fonsecaea nubica</name>
    <dbReference type="NCBI Taxonomy" id="856822"/>
    <lineage>
        <taxon>Eukaryota</taxon>
        <taxon>Fungi</taxon>
        <taxon>Dikarya</taxon>
        <taxon>Ascomycota</taxon>
        <taxon>Pezizomycotina</taxon>
        <taxon>Eurotiomycetes</taxon>
        <taxon>Chaetothyriomycetidae</taxon>
        <taxon>Chaetothyriales</taxon>
        <taxon>Herpotrichiellaceae</taxon>
        <taxon>Fonsecaea</taxon>
    </lineage>
</organism>
<sequence length="552" mass="59117">MAQVDLVDTIARVAGVGTRLSIALYTFSETVAITTTPSASSASSSSSSSSTIASSASYTARDLARDVSLTCSVLAELRANLKPQDHDHDDNHQSHDNGKAKLDSNADADADSDSDATLKIAKEIVVECGTLFRDMDALVARAVESSSSSKGAVIREMDHLGGNLDRIKSTLLMMLSDLLNAGDSTDEKETPSKEHDGDDDNASQRTLLGNMLRANEEARRNHPPALNATGSRDGTSANARPGDSTIQSCLRHIGNALLRFEHTSSATQHPSRVRVRIELEKVFGPSRYQPGRPNPWVVRSIVRSTAHPRPEYAAAPSNPEPDMYSSVAAGALESLNIEDYDEPQYYSRAPAYRSDGAGRGPGLPREAQQPLVGLSERGQGQRRSSQKPWYSSVWESLPSPTTAMGSIQETIKKTSLLFGADEGSEDSDPGVRRNQPRVGQAVPPQILERDSAKITRSPTFDDILLSPSNKGRSTPPPAANINLEKATDSDSRPAHSKTAEEPSKEDSPDLSAPVASTAEPSKDAADSSVDNPAGKESAEQKDLDTVYQPPKP</sequence>
<evidence type="ECO:0000313" key="3">
    <source>
        <dbReference type="Proteomes" id="UP000185904"/>
    </source>
</evidence>
<evidence type="ECO:0008006" key="4">
    <source>
        <dbReference type="Google" id="ProtNLM"/>
    </source>
</evidence>
<gene>
    <name evidence="2" type="ORF">AYO20_09830</name>
</gene>
<feature type="region of interest" description="Disordered" evidence="1">
    <location>
        <begin position="372"/>
        <end position="552"/>
    </location>
</feature>
<feature type="compositionally biased region" description="Basic and acidic residues" evidence="1">
    <location>
        <begin position="485"/>
        <end position="507"/>
    </location>
</feature>
<feature type="compositionally biased region" description="Polar residues" evidence="1">
    <location>
        <begin position="228"/>
        <end position="245"/>
    </location>
</feature>
<dbReference type="Proteomes" id="UP000185904">
    <property type="component" value="Unassembled WGS sequence"/>
</dbReference>
<dbReference type="RefSeq" id="XP_022495924.1">
    <property type="nucleotide sequence ID" value="XM_022648098.1"/>
</dbReference>
<evidence type="ECO:0000313" key="2">
    <source>
        <dbReference type="EMBL" id="OAL27232.1"/>
    </source>
</evidence>
<dbReference type="AlphaFoldDB" id="A0A178CDX4"/>
<reference evidence="2 3" key="1">
    <citation type="submission" date="2016-03" db="EMBL/GenBank/DDBJ databases">
        <title>The draft genome sequence of Fonsecaea nubica causative agent of cutaneous subcutaneous infection in human host.</title>
        <authorList>
            <person name="Costa F."/>
            <person name="Sybren D.H."/>
            <person name="Raittz R.T."/>
            <person name="Weiss V.A."/>
            <person name="Leao A.C."/>
            <person name="Gomes R."/>
            <person name="De Souza E.M."/>
            <person name="Pedrosa F.O."/>
            <person name="Steffens M.B."/>
            <person name="Bombassaro A."/>
            <person name="Tadra-Sfeir M.Z."/>
            <person name="Moreno L.F."/>
            <person name="Najafzadeh M.J."/>
            <person name="Felipe M.S."/>
            <person name="Teixeira M."/>
            <person name="Sun J."/>
            <person name="Xi L."/>
            <person name="Castro M.A."/>
            <person name="Vicente V.A."/>
        </authorList>
    </citation>
    <scope>NUCLEOTIDE SEQUENCE [LARGE SCALE GENOMIC DNA]</scope>
    <source>
        <strain evidence="2 3">CBS 269.64</strain>
    </source>
</reference>
<dbReference type="EMBL" id="LVCJ01000096">
    <property type="protein sequence ID" value="OAL27232.1"/>
    <property type="molecule type" value="Genomic_DNA"/>
</dbReference>
<dbReference type="OrthoDB" id="5431013at2759"/>
<dbReference type="GeneID" id="34593227"/>
<keyword evidence="3" id="KW-1185">Reference proteome</keyword>
<name>A0A178CDX4_9EURO</name>
<feature type="region of interest" description="Disordered" evidence="1">
    <location>
        <begin position="82"/>
        <end position="113"/>
    </location>
</feature>
<feature type="region of interest" description="Disordered" evidence="1">
    <location>
        <begin position="216"/>
        <end position="245"/>
    </location>
</feature>
<feature type="compositionally biased region" description="Polar residues" evidence="1">
    <location>
        <begin position="398"/>
        <end position="409"/>
    </location>
</feature>
<feature type="compositionally biased region" description="Basic and acidic residues" evidence="1">
    <location>
        <begin position="83"/>
        <end position="104"/>
    </location>
</feature>
<evidence type="ECO:0000256" key="1">
    <source>
        <dbReference type="SAM" id="MobiDB-lite"/>
    </source>
</evidence>
<proteinExistence type="predicted"/>